<comment type="caution">
    <text evidence="1">The sequence shown here is derived from an EMBL/GenBank/DDBJ whole genome shotgun (WGS) entry which is preliminary data.</text>
</comment>
<organism evidence="1 2">
    <name type="scientific">Faecalibacterium prausnitzii</name>
    <dbReference type="NCBI Taxonomy" id="853"/>
    <lineage>
        <taxon>Bacteria</taxon>
        <taxon>Bacillati</taxon>
        <taxon>Bacillota</taxon>
        <taxon>Clostridia</taxon>
        <taxon>Eubacteriales</taxon>
        <taxon>Oscillospiraceae</taxon>
        <taxon>Faecalibacterium</taxon>
    </lineage>
</organism>
<dbReference type="EMBL" id="WKQM01000001">
    <property type="protein sequence ID" value="MSC50381.1"/>
    <property type="molecule type" value="Genomic_DNA"/>
</dbReference>
<accession>A0A844D8L1</accession>
<name>A0A844D8L1_9FIRM</name>
<reference evidence="1 2" key="1">
    <citation type="journal article" date="2019" name="Nat. Med.">
        <title>A library of human gut bacterial isolates paired with longitudinal multiomics data enables mechanistic microbiome research.</title>
        <authorList>
            <person name="Poyet M."/>
            <person name="Groussin M."/>
            <person name="Gibbons S.M."/>
            <person name="Avila-Pacheco J."/>
            <person name="Jiang X."/>
            <person name="Kearney S.M."/>
            <person name="Perrotta A.R."/>
            <person name="Berdy B."/>
            <person name="Zhao S."/>
            <person name="Lieberman T.D."/>
            <person name="Swanson P.K."/>
            <person name="Smith M."/>
            <person name="Roesemann S."/>
            <person name="Alexander J.E."/>
            <person name="Rich S.A."/>
            <person name="Livny J."/>
            <person name="Vlamakis H."/>
            <person name="Clish C."/>
            <person name="Bullock K."/>
            <person name="Deik A."/>
            <person name="Scott J."/>
            <person name="Pierce K.A."/>
            <person name="Xavier R.J."/>
            <person name="Alm E.J."/>
        </authorList>
    </citation>
    <scope>NUCLEOTIDE SEQUENCE [LARGE SCALE GENOMIC DNA]</scope>
    <source>
        <strain evidence="1 2">BIOML-B1</strain>
    </source>
</reference>
<dbReference type="RefSeq" id="WP_154265295.1">
    <property type="nucleotide sequence ID" value="NZ_WKQM01000001.1"/>
</dbReference>
<dbReference type="AlphaFoldDB" id="A0A844D8L1"/>
<gene>
    <name evidence="1" type="ORF">GKE10_00335</name>
</gene>
<dbReference type="Proteomes" id="UP000462091">
    <property type="component" value="Unassembled WGS sequence"/>
</dbReference>
<evidence type="ECO:0000313" key="2">
    <source>
        <dbReference type="Proteomes" id="UP000462091"/>
    </source>
</evidence>
<evidence type="ECO:0000313" key="1">
    <source>
        <dbReference type="EMBL" id="MSC50381.1"/>
    </source>
</evidence>
<protein>
    <submittedName>
        <fullName evidence="1">Uncharacterized protein</fullName>
    </submittedName>
</protein>
<proteinExistence type="predicted"/>
<sequence>MRDYAALEALAAQNPRMNDMRITTPKGTLSMRSDFGLWLKRGSPQIGKPETDSMLVEVPGADFLLDLTRSVDGSVHYKKRNISMDFVCDRPKTQWAYIRSRLEALLQGQWLHFYFVRDGEVWAGQLDVEMTPGEYKTSVKITATCDPWPKERYFVLGVSKLGTDKIA</sequence>